<feature type="region of interest" description="Disordered" evidence="6">
    <location>
        <begin position="439"/>
        <end position="466"/>
    </location>
</feature>
<evidence type="ECO:0000259" key="8">
    <source>
        <dbReference type="Pfam" id="PF12832"/>
    </source>
</evidence>
<dbReference type="EMBL" id="JAIXMP010000010">
    <property type="protein sequence ID" value="KAI9266730.1"/>
    <property type="molecule type" value="Genomic_DNA"/>
</dbReference>
<keyword evidence="4 7" id="KW-1133">Transmembrane helix</keyword>
<evidence type="ECO:0000256" key="6">
    <source>
        <dbReference type="SAM" id="MobiDB-lite"/>
    </source>
</evidence>
<evidence type="ECO:0000313" key="10">
    <source>
        <dbReference type="Proteomes" id="UP001209540"/>
    </source>
</evidence>
<comment type="caution">
    <text evidence="9">The sequence shown here is derived from an EMBL/GenBank/DDBJ whole genome shotgun (WGS) entry which is preliminary data.</text>
</comment>
<evidence type="ECO:0000256" key="2">
    <source>
        <dbReference type="ARBA" id="ARBA00005241"/>
    </source>
</evidence>
<feature type="transmembrane region" description="Helical" evidence="7">
    <location>
        <begin position="37"/>
        <end position="61"/>
    </location>
</feature>
<feature type="domain" description="Major facilitator superfamily associated" evidence="8">
    <location>
        <begin position="53"/>
        <end position="155"/>
    </location>
</feature>
<feature type="domain" description="Major facilitator superfamily associated" evidence="8">
    <location>
        <begin position="463"/>
        <end position="648"/>
    </location>
</feature>
<dbReference type="SUPFAM" id="SSF103473">
    <property type="entry name" value="MFS general substrate transporter"/>
    <property type="match status" value="2"/>
</dbReference>
<evidence type="ECO:0000313" key="9">
    <source>
        <dbReference type="EMBL" id="KAI9266730.1"/>
    </source>
</evidence>
<dbReference type="PANTHER" id="PTHR16172:SF2">
    <property type="entry name" value="MAJOR FACILITATOR SUPERFAMILY DOMAIN-CONTAINING PROTEIN 6"/>
    <property type="match status" value="1"/>
</dbReference>
<name>A0AAD5KCN8_9FUNG</name>
<dbReference type="InterPro" id="IPR051717">
    <property type="entry name" value="MFS_MFSD6"/>
</dbReference>
<organism evidence="9 10">
    <name type="scientific">Phascolomyces articulosus</name>
    <dbReference type="NCBI Taxonomy" id="60185"/>
    <lineage>
        <taxon>Eukaryota</taxon>
        <taxon>Fungi</taxon>
        <taxon>Fungi incertae sedis</taxon>
        <taxon>Mucoromycota</taxon>
        <taxon>Mucoromycotina</taxon>
        <taxon>Mucoromycetes</taxon>
        <taxon>Mucorales</taxon>
        <taxon>Lichtheimiaceae</taxon>
        <taxon>Phascolomyces</taxon>
    </lineage>
</organism>
<dbReference type="Gene3D" id="1.20.1250.20">
    <property type="entry name" value="MFS general substrate transporter like domains"/>
    <property type="match status" value="1"/>
</dbReference>
<keyword evidence="3 7" id="KW-0812">Transmembrane</keyword>
<dbReference type="Pfam" id="PF12832">
    <property type="entry name" value="MFS_1_like"/>
    <property type="match status" value="2"/>
</dbReference>
<evidence type="ECO:0000256" key="3">
    <source>
        <dbReference type="ARBA" id="ARBA00022692"/>
    </source>
</evidence>
<dbReference type="Proteomes" id="UP001209540">
    <property type="component" value="Unassembled WGS sequence"/>
</dbReference>
<feature type="compositionally biased region" description="Acidic residues" evidence="6">
    <location>
        <begin position="449"/>
        <end position="458"/>
    </location>
</feature>
<feature type="transmembrane region" description="Helical" evidence="7">
    <location>
        <begin position="551"/>
        <end position="574"/>
    </location>
</feature>
<feature type="transmembrane region" description="Helical" evidence="7">
    <location>
        <begin position="586"/>
        <end position="607"/>
    </location>
</feature>
<reference evidence="9" key="1">
    <citation type="journal article" date="2022" name="IScience">
        <title>Evolution of zygomycete secretomes and the origins of terrestrial fungal ecologies.</title>
        <authorList>
            <person name="Chang Y."/>
            <person name="Wang Y."/>
            <person name="Mondo S."/>
            <person name="Ahrendt S."/>
            <person name="Andreopoulos W."/>
            <person name="Barry K."/>
            <person name="Beard J."/>
            <person name="Benny G.L."/>
            <person name="Blankenship S."/>
            <person name="Bonito G."/>
            <person name="Cuomo C."/>
            <person name="Desiro A."/>
            <person name="Gervers K.A."/>
            <person name="Hundley H."/>
            <person name="Kuo A."/>
            <person name="LaButti K."/>
            <person name="Lang B.F."/>
            <person name="Lipzen A."/>
            <person name="O'Donnell K."/>
            <person name="Pangilinan J."/>
            <person name="Reynolds N."/>
            <person name="Sandor L."/>
            <person name="Smith M.E."/>
            <person name="Tsang A."/>
            <person name="Grigoriev I.V."/>
            <person name="Stajich J.E."/>
            <person name="Spatafora J.W."/>
        </authorList>
    </citation>
    <scope>NUCLEOTIDE SEQUENCE</scope>
    <source>
        <strain evidence="9">RSA 2281</strain>
    </source>
</reference>
<dbReference type="InterPro" id="IPR036259">
    <property type="entry name" value="MFS_trans_sf"/>
</dbReference>
<comment type="similarity">
    <text evidence="2">Belongs to the major facilitator superfamily. MFSD6 family.</text>
</comment>
<protein>
    <recommendedName>
        <fullName evidence="8">Major facilitator superfamily associated domain-containing protein</fullName>
    </recommendedName>
</protein>
<dbReference type="PANTHER" id="PTHR16172">
    <property type="entry name" value="MAJOR FACILITATOR SUPERFAMILY DOMAIN-CONTAINING PROTEIN 6-LIKE"/>
    <property type="match status" value="1"/>
</dbReference>
<reference evidence="9" key="2">
    <citation type="submission" date="2023-02" db="EMBL/GenBank/DDBJ databases">
        <authorList>
            <consortium name="DOE Joint Genome Institute"/>
            <person name="Mondo S.J."/>
            <person name="Chang Y."/>
            <person name="Wang Y."/>
            <person name="Ahrendt S."/>
            <person name="Andreopoulos W."/>
            <person name="Barry K."/>
            <person name="Beard J."/>
            <person name="Benny G.L."/>
            <person name="Blankenship S."/>
            <person name="Bonito G."/>
            <person name="Cuomo C."/>
            <person name="Desiro A."/>
            <person name="Gervers K.A."/>
            <person name="Hundley H."/>
            <person name="Kuo A."/>
            <person name="LaButti K."/>
            <person name="Lang B.F."/>
            <person name="Lipzen A."/>
            <person name="O'Donnell K."/>
            <person name="Pangilinan J."/>
            <person name="Reynolds N."/>
            <person name="Sandor L."/>
            <person name="Smith M.W."/>
            <person name="Tsang A."/>
            <person name="Grigoriev I.V."/>
            <person name="Stajich J.E."/>
            <person name="Spatafora J.W."/>
        </authorList>
    </citation>
    <scope>NUCLEOTIDE SEQUENCE</scope>
    <source>
        <strain evidence="9">RSA 2281</strain>
    </source>
</reference>
<feature type="transmembrane region" description="Helical" evidence="7">
    <location>
        <begin position="628"/>
        <end position="650"/>
    </location>
</feature>
<gene>
    <name evidence="9" type="ORF">BDA99DRAFT_31226</name>
</gene>
<keyword evidence="10" id="KW-1185">Reference proteome</keyword>
<keyword evidence="5 7" id="KW-0472">Membrane</keyword>
<dbReference type="AlphaFoldDB" id="A0AAD5KCN8"/>
<feature type="transmembrane region" description="Helical" evidence="7">
    <location>
        <begin position="493"/>
        <end position="515"/>
    </location>
</feature>
<dbReference type="InterPro" id="IPR024989">
    <property type="entry name" value="MFS_assoc_dom"/>
</dbReference>
<comment type="subcellular location">
    <subcellularLocation>
        <location evidence="1">Membrane</location>
        <topology evidence="1">Multi-pass membrane protein</topology>
    </subcellularLocation>
</comment>
<evidence type="ECO:0000256" key="4">
    <source>
        <dbReference type="ARBA" id="ARBA00022989"/>
    </source>
</evidence>
<evidence type="ECO:0000256" key="7">
    <source>
        <dbReference type="SAM" id="Phobius"/>
    </source>
</evidence>
<sequence length="690" mass="75425">MLFWPKLLSISHAIASSVRPYLPLYLSHLLGFTCSDIGILLAVPLACRVLSLAALVLILWIPPHAKFAWSAALVCMFLDGIFYQPLTVLIDSAIIKILGDYKMLFYDSQRQWGDLAAAIMAVTIGWSLDEDHDFDTLMGTILIGAVLLFLVSLSTTVLPADPALLGIQDDDHEVTTPLLKCSFDIERSFPETMTTPTNYIVGRETQQHTTTSPITPTNTMAMSMANPITASMNGNGKPMTTAMTPSTISITTSNNSIHSAIMSPYYEHRPPSTYFYKPYCLFNEQLSHISEEDASMLRRMASNANTHLSMKQQQQQQTTTTTTTTGTVNTMATTATNSIISESIGADTERGDSTDFVGGGATTCCTSPFRSSSQYWATTTTATTASTTANNIHENNNDHYLFSEMPSLQLALLPSPPSETPMLVLPIALTSSFIYHHHTPSTLNHQGGEEEEEEEENETTATTGATNAPPYYNSFDLNNHHTNISDPWPEYSLLLTVLLAGIGSSMMNALLYIYLHDGLGLPMHLIGIVGMVAVAARAASKPLVHWAIHHYPLVVVTGVAHVILIVCAFGYTWLQPDYLLSRLAAVILQILQGAAFNSLWLIAVRQVDCVLLTAGQHQRMLLRGKMSALFNSLGPALGAILSGYLVDAYIHENIMTFSGFVYSYRAAVVILALCWVVSRGWTALAEDDHP</sequence>
<evidence type="ECO:0000256" key="1">
    <source>
        <dbReference type="ARBA" id="ARBA00004141"/>
    </source>
</evidence>
<feature type="transmembrane region" description="Helical" evidence="7">
    <location>
        <begin position="521"/>
        <end position="539"/>
    </location>
</feature>
<feature type="transmembrane region" description="Helical" evidence="7">
    <location>
        <begin position="662"/>
        <end position="684"/>
    </location>
</feature>
<proteinExistence type="inferred from homology"/>
<dbReference type="GO" id="GO:0005886">
    <property type="term" value="C:plasma membrane"/>
    <property type="evidence" value="ECO:0007669"/>
    <property type="project" value="TreeGrafter"/>
</dbReference>
<feature type="transmembrane region" description="Helical" evidence="7">
    <location>
        <begin position="67"/>
        <end position="90"/>
    </location>
</feature>
<feature type="transmembrane region" description="Helical" evidence="7">
    <location>
        <begin position="140"/>
        <end position="158"/>
    </location>
</feature>
<accession>A0AAD5KCN8</accession>
<evidence type="ECO:0000256" key="5">
    <source>
        <dbReference type="ARBA" id="ARBA00023136"/>
    </source>
</evidence>